<gene>
    <name evidence="2" type="ORF">B1H29_02315</name>
</gene>
<dbReference type="RefSeq" id="WP_055421368.1">
    <property type="nucleotide sequence ID" value="NZ_CP019724.1"/>
</dbReference>
<proteinExistence type="predicted"/>
<feature type="transmembrane region" description="Helical" evidence="1">
    <location>
        <begin position="141"/>
        <end position="165"/>
    </location>
</feature>
<reference evidence="2 3" key="1">
    <citation type="submission" date="2017-02" db="EMBL/GenBank/DDBJ databases">
        <title>Streptomyces pactum ACT12 Genome sequencing and assembly.</title>
        <authorList>
            <person name="Xue Q."/>
            <person name="Yan X."/>
            <person name="Jia L."/>
            <person name="Yan H."/>
        </authorList>
    </citation>
    <scope>NUCLEOTIDE SEQUENCE [LARGE SCALE GENOMIC DNA]</scope>
    <source>
        <strain evidence="2 3">ACT12</strain>
    </source>
</reference>
<organism evidence="2 3">
    <name type="scientific">Streptomyces pactum</name>
    <dbReference type="NCBI Taxonomy" id="68249"/>
    <lineage>
        <taxon>Bacteria</taxon>
        <taxon>Bacillati</taxon>
        <taxon>Actinomycetota</taxon>
        <taxon>Actinomycetes</taxon>
        <taxon>Kitasatosporales</taxon>
        <taxon>Streptomycetaceae</taxon>
        <taxon>Streptomyces</taxon>
    </lineage>
</organism>
<feature type="transmembrane region" description="Helical" evidence="1">
    <location>
        <begin position="103"/>
        <end position="129"/>
    </location>
</feature>
<keyword evidence="1" id="KW-1133">Transmembrane helix</keyword>
<evidence type="ECO:0000313" key="2">
    <source>
        <dbReference type="EMBL" id="AQS65923.1"/>
    </source>
</evidence>
<keyword evidence="1" id="KW-0812">Transmembrane</keyword>
<dbReference type="EMBL" id="CP019724">
    <property type="protein sequence ID" value="AQS65923.1"/>
    <property type="molecule type" value="Genomic_DNA"/>
</dbReference>
<dbReference type="Proteomes" id="UP000189443">
    <property type="component" value="Chromosome"/>
</dbReference>
<name>A0A1S6J2E6_9ACTN</name>
<accession>A0A1S6J2E6</accession>
<dbReference type="KEGG" id="spac:B1H29_02315"/>
<evidence type="ECO:0000313" key="3">
    <source>
        <dbReference type="Proteomes" id="UP000189443"/>
    </source>
</evidence>
<keyword evidence="3" id="KW-1185">Reference proteome</keyword>
<protein>
    <submittedName>
        <fullName evidence="2">Uncharacterized protein</fullName>
    </submittedName>
</protein>
<keyword evidence="1" id="KW-0472">Membrane</keyword>
<feature type="transmembrane region" description="Helical" evidence="1">
    <location>
        <begin position="55"/>
        <end position="82"/>
    </location>
</feature>
<sequence length="183" mass="19480">MMYMTTTPQHPAPARWAVRAAHTTALLTLPTGIWRLLLAAGQPAGYTDAGYEAMGIAGWGVVYVVGLSVVSEALALLTLGLVRPWGEVVPRWIPLVGGRPVPVLAAVLPAGLGAVVLTALWTPFAWWWATPHPDMTPLGDTLLGFAYLPLIAWGPLLGAVTVSYYRRRRPAPAGAARTPITGR</sequence>
<dbReference type="OrthoDB" id="2717873at2"/>
<evidence type="ECO:0000256" key="1">
    <source>
        <dbReference type="SAM" id="Phobius"/>
    </source>
</evidence>
<dbReference type="AlphaFoldDB" id="A0A1S6J2E6"/>